<evidence type="ECO:0000313" key="7">
    <source>
        <dbReference type="Proteomes" id="UP001324634"/>
    </source>
</evidence>
<gene>
    <name evidence="6" type="ORF">SOO65_04305</name>
</gene>
<keyword evidence="3" id="KW-0288">FMN</keyword>
<dbReference type="InterPro" id="IPR013785">
    <property type="entry name" value="Aldolase_TIM"/>
</dbReference>
<keyword evidence="7" id="KW-1185">Reference proteome</keyword>
<dbReference type="EC" id="1.13.12.-" evidence="6"/>
<evidence type="ECO:0000256" key="4">
    <source>
        <dbReference type="ARBA" id="ARBA00023002"/>
    </source>
</evidence>
<name>A0AAX4HRL1_9BACT</name>
<evidence type="ECO:0000256" key="5">
    <source>
        <dbReference type="ARBA" id="ARBA00023033"/>
    </source>
</evidence>
<keyword evidence="4 6" id="KW-0560">Oxidoreductase</keyword>
<dbReference type="InterPro" id="IPR004136">
    <property type="entry name" value="NMO"/>
</dbReference>
<dbReference type="Gene3D" id="3.20.20.70">
    <property type="entry name" value="Aldolase class I"/>
    <property type="match status" value="1"/>
</dbReference>
<dbReference type="GO" id="GO:0018580">
    <property type="term" value="F:nitronate monooxygenase activity"/>
    <property type="evidence" value="ECO:0007669"/>
    <property type="project" value="InterPro"/>
</dbReference>
<accession>A0AAX4HRL1</accession>
<dbReference type="PANTHER" id="PTHR42747:SF4">
    <property type="entry name" value="BLR1330 PROTEIN"/>
    <property type="match status" value="1"/>
</dbReference>
<keyword evidence="5 6" id="KW-0503">Monooxygenase</keyword>
<evidence type="ECO:0000256" key="3">
    <source>
        <dbReference type="ARBA" id="ARBA00022643"/>
    </source>
</evidence>
<reference evidence="6 7" key="1">
    <citation type="submission" date="2023-11" db="EMBL/GenBank/DDBJ databases">
        <title>Peredibacter starrii A3.12.</title>
        <authorList>
            <person name="Mitchell R.J."/>
        </authorList>
    </citation>
    <scope>NUCLEOTIDE SEQUENCE [LARGE SCALE GENOMIC DNA]</scope>
    <source>
        <strain evidence="6 7">A3.12</strain>
    </source>
</reference>
<protein>
    <submittedName>
        <fullName evidence="6">Nitronate monooxygenase</fullName>
        <ecNumber evidence="6">1.13.12.-</ecNumber>
    </submittedName>
</protein>
<evidence type="ECO:0000256" key="1">
    <source>
        <dbReference type="ARBA" id="ARBA00009881"/>
    </source>
</evidence>
<organism evidence="6 7">
    <name type="scientific">Peredibacter starrii</name>
    <dbReference type="NCBI Taxonomy" id="28202"/>
    <lineage>
        <taxon>Bacteria</taxon>
        <taxon>Pseudomonadati</taxon>
        <taxon>Bdellovibrionota</taxon>
        <taxon>Bacteriovoracia</taxon>
        <taxon>Bacteriovoracales</taxon>
        <taxon>Bacteriovoracaceae</taxon>
        <taxon>Peredibacter</taxon>
    </lineage>
</organism>
<keyword evidence="2" id="KW-0285">Flavoprotein</keyword>
<dbReference type="EMBL" id="CP139487">
    <property type="protein sequence ID" value="WPU65961.1"/>
    <property type="molecule type" value="Genomic_DNA"/>
</dbReference>
<dbReference type="Pfam" id="PF03060">
    <property type="entry name" value="NMO"/>
    <property type="match status" value="1"/>
</dbReference>
<dbReference type="PANTHER" id="PTHR42747">
    <property type="entry name" value="NITRONATE MONOOXYGENASE-RELATED"/>
    <property type="match status" value="1"/>
</dbReference>
<dbReference type="AlphaFoldDB" id="A0AAX4HRL1"/>
<dbReference type="SUPFAM" id="SSF51412">
    <property type="entry name" value="Inosine monophosphate dehydrogenase (IMPDH)"/>
    <property type="match status" value="1"/>
</dbReference>
<comment type="similarity">
    <text evidence="1">Belongs to the nitronate monooxygenase family. NMO class I subfamily.</text>
</comment>
<dbReference type="Proteomes" id="UP001324634">
    <property type="component" value="Chromosome"/>
</dbReference>
<dbReference type="CDD" id="cd04730">
    <property type="entry name" value="NPD_like"/>
    <property type="match status" value="1"/>
</dbReference>
<proteinExistence type="inferred from homology"/>
<sequence length="338" mass="36534">MTHVPNPHRSSMKTKLTEMLGIELPIIMAPMFLVTNTKMIVAAAENGIAGCIPALNFRTIEELEAGIKEIKSQTNRPFGVNIIVNKSNILAKKQLYKCLDLGVNFFITSLGSPEEVIRESHKQGIKVFCDVIEENYAKKVEDLGADGVIAVNSGAGGHLGNIPASVLIPGLKSVCKIPVISAGGVGTGAGIVSMLSLGADGLSIGSPFIATHESPVSQDYKDACVKYRGEDIVVTTKLSGSRCTVINTPYVQKIGTEQNIVESVLNKNKQLKKYAKMLTYYKGMKALEKAAFSANYKSLWVAGSSIEFTKKIESVSDIVTRYKTEMKEAQTKINSILE</sequence>
<evidence type="ECO:0000256" key="2">
    <source>
        <dbReference type="ARBA" id="ARBA00022630"/>
    </source>
</evidence>
<evidence type="ECO:0000313" key="6">
    <source>
        <dbReference type="EMBL" id="WPU65961.1"/>
    </source>
</evidence>
<dbReference type="KEGG" id="psti:SOO65_04305"/>